<accession>A0A915J3A3</accession>
<name>A0A915J3A3_ROMCU</name>
<sequence length="81" mass="9355">MVPYELLNLANHDETLTFNGGNGSFKLARLNFVLLSCQIEDKFTSNVPVAIKWAKNVMRYKVGFDKMHYGWKFLHTDIGIF</sequence>
<dbReference type="Proteomes" id="UP000887565">
    <property type="component" value="Unplaced"/>
</dbReference>
<evidence type="ECO:0000313" key="1">
    <source>
        <dbReference type="Proteomes" id="UP000887565"/>
    </source>
</evidence>
<keyword evidence="1" id="KW-1185">Reference proteome</keyword>
<protein>
    <submittedName>
        <fullName evidence="2">Uncharacterized protein</fullName>
    </submittedName>
</protein>
<organism evidence="1 2">
    <name type="scientific">Romanomermis culicivorax</name>
    <name type="common">Nematode worm</name>
    <dbReference type="NCBI Taxonomy" id="13658"/>
    <lineage>
        <taxon>Eukaryota</taxon>
        <taxon>Metazoa</taxon>
        <taxon>Ecdysozoa</taxon>
        <taxon>Nematoda</taxon>
        <taxon>Enoplea</taxon>
        <taxon>Dorylaimia</taxon>
        <taxon>Mermithida</taxon>
        <taxon>Mermithoidea</taxon>
        <taxon>Mermithidae</taxon>
        <taxon>Romanomermis</taxon>
    </lineage>
</organism>
<dbReference type="AlphaFoldDB" id="A0A915J3A3"/>
<evidence type="ECO:0000313" key="2">
    <source>
        <dbReference type="WBParaSite" id="nRc.2.0.1.t20187-RA"/>
    </source>
</evidence>
<proteinExistence type="predicted"/>
<reference evidence="2" key="1">
    <citation type="submission" date="2022-11" db="UniProtKB">
        <authorList>
            <consortium name="WormBaseParasite"/>
        </authorList>
    </citation>
    <scope>IDENTIFICATION</scope>
</reference>
<dbReference type="WBParaSite" id="nRc.2.0.1.t20187-RA">
    <property type="protein sequence ID" value="nRc.2.0.1.t20187-RA"/>
    <property type="gene ID" value="nRc.2.0.1.g20187"/>
</dbReference>